<reference evidence="1 2" key="1">
    <citation type="submission" date="2015-12" db="EMBL/GenBank/DDBJ databases">
        <title>The genome of Folsomia candida.</title>
        <authorList>
            <person name="Faddeeva A."/>
            <person name="Derks M.F."/>
            <person name="Anvar Y."/>
            <person name="Smit S."/>
            <person name="Van Straalen N."/>
            <person name="Roelofs D."/>
        </authorList>
    </citation>
    <scope>NUCLEOTIDE SEQUENCE [LARGE SCALE GENOMIC DNA]</scope>
    <source>
        <strain evidence="1 2">VU population</strain>
        <tissue evidence="1">Whole body</tissue>
    </source>
</reference>
<dbReference type="Proteomes" id="UP000198287">
    <property type="component" value="Unassembled WGS sequence"/>
</dbReference>
<dbReference type="Gene3D" id="3.80.10.10">
    <property type="entry name" value="Ribonuclease Inhibitor"/>
    <property type="match status" value="2"/>
</dbReference>
<dbReference type="OMA" id="ELWTCES"/>
<dbReference type="PANTHER" id="PTHR13318">
    <property type="entry name" value="PARTNER OF PAIRED, ISOFORM B-RELATED"/>
    <property type="match status" value="1"/>
</dbReference>
<keyword evidence="2" id="KW-1185">Reference proteome</keyword>
<proteinExistence type="predicted"/>
<dbReference type="GO" id="GO:0031146">
    <property type="term" value="P:SCF-dependent proteasomal ubiquitin-dependent protein catabolic process"/>
    <property type="evidence" value="ECO:0007669"/>
    <property type="project" value="TreeGrafter"/>
</dbReference>
<dbReference type="PANTHER" id="PTHR13318:SF247">
    <property type="entry name" value="GH16156P"/>
    <property type="match status" value="1"/>
</dbReference>
<protein>
    <submittedName>
        <fullName evidence="1">F-box/LRR-repeat protein 14</fullName>
    </submittedName>
</protein>
<comment type="caution">
    <text evidence="1">The sequence shown here is derived from an EMBL/GenBank/DDBJ whole genome shotgun (WGS) entry which is preliminary data.</text>
</comment>
<name>A0A226E203_FOLCA</name>
<dbReference type="SUPFAM" id="SSF81383">
    <property type="entry name" value="F-box domain"/>
    <property type="match status" value="1"/>
</dbReference>
<dbReference type="OrthoDB" id="27842at2759"/>
<evidence type="ECO:0000313" key="2">
    <source>
        <dbReference type="Proteomes" id="UP000198287"/>
    </source>
</evidence>
<dbReference type="EMBL" id="LNIX01000008">
    <property type="protein sequence ID" value="OXA51308.1"/>
    <property type="molecule type" value="Genomic_DNA"/>
</dbReference>
<gene>
    <name evidence="1" type="ORF">Fcan01_14106</name>
</gene>
<dbReference type="InterPro" id="IPR036047">
    <property type="entry name" value="F-box-like_dom_sf"/>
</dbReference>
<evidence type="ECO:0000313" key="1">
    <source>
        <dbReference type="EMBL" id="OXA51308.1"/>
    </source>
</evidence>
<dbReference type="GO" id="GO:0019005">
    <property type="term" value="C:SCF ubiquitin ligase complex"/>
    <property type="evidence" value="ECO:0007669"/>
    <property type="project" value="TreeGrafter"/>
</dbReference>
<dbReference type="InterPro" id="IPR032675">
    <property type="entry name" value="LRR_dom_sf"/>
</dbReference>
<dbReference type="AlphaFoldDB" id="A0A226E203"/>
<organism evidence="1 2">
    <name type="scientific">Folsomia candida</name>
    <name type="common">Springtail</name>
    <dbReference type="NCBI Taxonomy" id="158441"/>
    <lineage>
        <taxon>Eukaryota</taxon>
        <taxon>Metazoa</taxon>
        <taxon>Ecdysozoa</taxon>
        <taxon>Arthropoda</taxon>
        <taxon>Hexapoda</taxon>
        <taxon>Collembola</taxon>
        <taxon>Entomobryomorpha</taxon>
        <taxon>Isotomoidea</taxon>
        <taxon>Isotomidae</taxon>
        <taxon>Proisotominae</taxon>
        <taxon>Folsomia</taxon>
    </lineage>
</organism>
<accession>A0A226E203</accession>
<sequence>MDKYGLGVGVDFAGGMKRSEDEGMLVDNIDISEEGDEEEEEIELEHPLTNSIVASTILSYLSLEDLKVSRLVCRSWDEEARVHQSRNVKVVLYSEERLKNYVYEFIGDRGFFDTVQLGPYMYMGNSSADRFFQLYGLYVKHLILHKTQCSAVHLREILFRWCPNLQELTMTGMTPGKSRLLEDLHVYDKLNLHNLKVVNINLMLTQGEDLLRDFLFDLFSVSPNLEKIIIPKNSYKGFLTTTISTLLESSDLPMDNLTSIDALFSFGDSQIEQLTARGFPLETLNMQLMPNVTLDILLPLLDTLNNTLKNLRLYFYLTRFKELPNLVRLDKLEHLTLDTYQGSLKFISSLPELKVLSVTMKCLDELVVGFPRTHHGPGFWSCPSLRSFSARLSVVEGCPSGIIASFESIFPGLRALTLPGITDIALKLLCSTYPKLEELNAPQGIYTDMGITGIAEGKLRFLSRSVNLSDLDGIRSSWETPNSGNLASLSKLQKLHLQSPDLTDDSIFFAILHMHDLKELSIERSDITDKGIDAITNHMNLQRLNIALCTRVSGPQLELVKAKLKNRHLILNFDGKQYSMYD</sequence>
<dbReference type="SUPFAM" id="SSF52047">
    <property type="entry name" value="RNI-like"/>
    <property type="match status" value="2"/>
</dbReference>